<gene>
    <name evidence="1" type="ORF">OS493_023320</name>
</gene>
<organism evidence="1 2">
    <name type="scientific">Desmophyllum pertusum</name>
    <dbReference type="NCBI Taxonomy" id="174260"/>
    <lineage>
        <taxon>Eukaryota</taxon>
        <taxon>Metazoa</taxon>
        <taxon>Cnidaria</taxon>
        <taxon>Anthozoa</taxon>
        <taxon>Hexacorallia</taxon>
        <taxon>Scleractinia</taxon>
        <taxon>Caryophylliina</taxon>
        <taxon>Caryophylliidae</taxon>
        <taxon>Desmophyllum</taxon>
    </lineage>
</organism>
<evidence type="ECO:0000313" key="1">
    <source>
        <dbReference type="EMBL" id="KAJ7329027.1"/>
    </source>
</evidence>
<evidence type="ECO:0000313" key="2">
    <source>
        <dbReference type="Proteomes" id="UP001163046"/>
    </source>
</evidence>
<reference evidence="1" key="1">
    <citation type="submission" date="2023-01" db="EMBL/GenBank/DDBJ databases">
        <title>Genome assembly of the deep-sea coral Lophelia pertusa.</title>
        <authorList>
            <person name="Herrera S."/>
            <person name="Cordes E."/>
        </authorList>
    </citation>
    <scope>NUCLEOTIDE SEQUENCE</scope>
    <source>
        <strain evidence="1">USNM1676648</strain>
        <tissue evidence="1">Polyp</tissue>
    </source>
</reference>
<feature type="non-terminal residue" evidence="1">
    <location>
        <position position="1"/>
    </location>
</feature>
<keyword evidence="2" id="KW-1185">Reference proteome</keyword>
<protein>
    <submittedName>
        <fullName evidence="1">Uncharacterized protein</fullName>
    </submittedName>
</protein>
<sequence length="50" mass="5840">DDNTMEIQAGNCQDAEYHNTKCDQETQTELFKLSIADLNEPMEEKQMEFL</sequence>
<dbReference type="AlphaFoldDB" id="A0A9W9YDT0"/>
<name>A0A9W9YDT0_9CNID</name>
<proteinExistence type="predicted"/>
<comment type="caution">
    <text evidence="1">The sequence shown here is derived from an EMBL/GenBank/DDBJ whole genome shotgun (WGS) entry which is preliminary data.</text>
</comment>
<accession>A0A9W9YDT0</accession>
<dbReference type="Proteomes" id="UP001163046">
    <property type="component" value="Unassembled WGS sequence"/>
</dbReference>
<dbReference type="EMBL" id="MU827794">
    <property type="protein sequence ID" value="KAJ7329027.1"/>
    <property type="molecule type" value="Genomic_DNA"/>
</dbReference>